<feature type="transmembrane region" description="Helical" evidence="3">
    <location>
        <begin position="975"/>
        <end position="994"/>
    </location>
</feature>
<evidence type="ECO:0000313" key="4">
    <source>
        <dbReference type="EMBL" id="TFY69924.1"/>
    </source>
</evidence>
<organism evidence="4 5">
    <name type="scientific">Rhodofomes roseus</name>
    <dbReference type="NCBI Taxonomy" id="34475"/>
    <lineage>
        <taxon>Eukaryota</taxon>
        <taxon>Fungi</taxon>
        <taxon>Dikarya</taxon>
        <taxon>Basidiomycota</taxon>
        <taxon>Agaricomycotina</taxon>
        <taxon>Agaricomycetes</taxon>
        <taxon>Polyporales</taxon>
        <taxon>Rhodofomes</taxon>
    </lineage>
</organism>
<feature type="region of interest" description="Disordered" evidence="2">
    <location>
        <begin position="202"/>
        <end position="234"/>
    </location>
</feature>
<gene>
    <name evidence="4" type="ORF">EVJ58_g122</name>
</gene>
<evidence type="ECO:0000256" key="1">
    <source>
        <dbReference type="SAM" id="Coils"/>
    </source>
</evidence>
<protein>
    <submittedName>
        <fullName evidence="4">Uncharacterized protein</fullName>
    </submittedName>
</protein>
<keyword evidence="1" id="KW-0175">Coiled coil</keyword>
<keyword evidence="3" id="KW-0472">Membrane</keyword>
<feature type="non-terminal residue" evidence="4">
    <location>
        <position position="1"/>
    </location>
</feature>
<feature type="region of interest" description="Disordered" evidence="2">
    <location>
        <begin position="360"/>
        <end position="379"/>
    </location>
</feature>
<keyword evidence="3" id="KW-1133">Transmembrane helix</keyword>
<feature type="compositionally biased region" description="Pro residues" evidence="2">
    <location>
        <begin position="311"/>
        <end position="320"/>
    </location>
</feature>
<sequence length="1004" mass="110085">QPELSVPCCDICDPSLFDRARPPRLPRTRKSRSQKEGLPDTNVQDTLENWREEVLTRDHSNAFFAASGLLDDDMITRLASAGPIPRARFKAMLDGWFWGDLYENELCDVLCSLEIRFIAKPKAASARQPAAQLQAGVSAESGPQESTSITQPPAETTRKRTRASDQTGTSPRSEHAMDSAPAAKRPHTNTLVTHSVNLTTAPPLAIPAGRAPPLWPAPPSTPTQPGSIQLPTPMTYAYHSPTPYDGPRVPDMMLAVPHAIPHQFAPTFPSAVSPPSHYTNNITHGAGPSIRHAPPQSAHFNSPAPGTRPGLPLPIPPPYWPHSSNAGPSAPSGPAAAPSRSFTFQSQLTTENFMERSKFTESLKKRASGSTLSSMGADPLNPSYVQSQLEEARASLRTQGDTLNDLEYERDALKIEAGKAFVERDEAHESVQKLQEMLNTMRQEHRLVEMEAAIEAERRARHLTEDAAKRSIAQLEDERDALKRGLQAAQGECAEAKAASQAARDAKDSFREELFTTQLALRHRVDELNMLEDRRIAVELGLEVLRKAAEAEDKLDRIQQNRIYELESALEAERRARQAAELKATGGGDFDQHGTRSRRDPEAEVGTRGEYGGLTHQDLRDDTRGARYPPSVPGHGSRASSEDAESETSSERGCTELMPGALDVQPEALARASIPSQNPRARMSEGAQTLWKAASDGARQYLSSRDKPLDDARRAPARNAGDSLTELEGQVATLTAERNEARERAKRLQEEVEGLRRRESGTGTQERLALLFERPLAEIQRHARQLLDETATRIISQLERERDELKHQLEVAQAISNDAQAANVAAQEAKKAVDQELAASREELKRCVDELNSAKERYFAMILGLETLKEMGEEQTRLAESLTAGITVPSGPSMASYDCAGIPDAQLFSLLHQSRPAHTPAVRRTTNVQSSREPETCWNDLPWCSKVAVVMMALLIVALSAFVSFLVLFKLVPAVLAALMALISFVLDGLSKLWRALADVGAGH</sequence>
<feature type="region of interest" description="Disordered" evidence="2">
    <location>
        <begin position="704"/>
        <end position="724"/>
    </location>
</feature>
<feature type="compositionally biased region" description="Basic residues" evidence="2">
    <location>
        <begin position="22"/>
        <end position="32"/>
    </location>
</feature>
<feature type="compositionally biased region" description="Low complexity" evidence="2">
    <location>
        <begin position="321"/>
        <end position="339"/>
    </location>
</feature>
<keyword evidence="3" id="KW-0812">Transmembrane</keyword>
<accession>A0A4Y9Z622</accession>
<name>A0A4Y9Z622_9APHY</name>
<feature type="compositionally biased region" description="Polar residues" evidence="2">
    <location>
        <begin position="141"/>
        <end position="154"/>
    </location>
</feature>
<dbReference type="EMBL" id="SEKV01000003">
    <property type="protein sequence ID" value="TFY69924.1"/>
    <property type="molecule type" value="Genomic_DNA"/>
</dbReference>
<dbReference type="STRING" id="34475.A0A4Y9Z622"/>
<proteinExistence type="predicted"/>
<feature type="region of interest" description="Disordered" evidence="2">
    <location>
        <begin position="134"/>
        <end position="188"/>
    </location>
</feature>
<reference evidence="4 5" key="1">
    <citation type="submission" date="2019-01" db="EMBL/GenBank/DDBJ databases">
        <title>Genome sequencing of the rare red list fungi Fomitopsis rosea.</title>
        <authorList>
            <person name="Buettner E."/>
            <person name="Kellner H."/>
        </authorList>
    </citation>
    <scope>NUCLEOTIDE SEQUENCE [LARGE SCALE GENOMIC DNA]</scope>
    <source>
        <strain evidence="4 5">DSM 105464</strain>
    </source>
</reference>
<evidence type="ECO:0000256" key="3">
    <source>
        <dbReference type="SAM" id="Phobius"/>
    </source>
</evidence>
<feature type="compositionally biased region" description="Pro residues" evidence="2">
    <location>
        <begin position="213"/>
        <end position="222"/>
    </location>
</feature>
<evidence type="ECO:0000256" key="2">
    <source>
        <dbReference type="SAM" id="MobiDB-lite"/>
    </source>
</evidence>
<comment type="caution">
    <text evidence="4">The sequence shown here is derived from an EMBL/GenBank/DDBJ whole genome shotgun (WGS) entry which is preliminary data.</text>
</comment>
<feature type="region of interest" description="Disordered" evidence="2">
    <location>
        <begin position="577"/>
        <end position="654"/>
    </location>
</feature>
<dbReference type="AlphaFoldDB" id="A0A4Y9Z622"/>
<feature type="region of interest" description="Disordered" evidence="2">
    <location>
        <begin position="20"/>
        <end position="42"/>
    </location>
</feature>
<evidence type="ECO:0000313" key="5">
    <source>
        <dbReference type="Proteomes" id="UP000298390"/>
    </source>
</evidence>
<feature type="transmembrane region" description="Helical" evidence="3">
    <location>
        <begin position="947"/>
        <end position="968"/>
    </location>
</feature>
<feature type="compositionally biased region" description="Basic and acidic residues" evidence="2">
    <location>
        <begin position="704"/>
        <end position="714"/>
    </location>
</feature>
<feature type="region of interest" description="Disordered" evidence="2">
    <location>
        <begin position="275"/>
        <end position="340"/>
    </location>
</feature>
<feature type="coiled-coil region" evidence="1">
    <location>
        <begin position="424"/>
        <end position="506"/>
    </location>
</feature>
<dbReference type="Proteomes" id="UP000298390">
    <property type="component" value="Unassembled WGS sequence"/>
</dbReference>
<feature type="coiled-coil region" evidence="1">
    <location>
        <begin position="788"/>
        <end position="857"/>
    </location>
</feature>
<feature type="compositionally biased region" description="Basic and acidic residues" evidence="2">
    <location>
        <begin position="590"/>
        <end position="607"/>
    </location>
</feature>
<feature type="coiled-coil region" evidence="1">
    <location>
        <begin position="724"/>
        <end position="758"/>
    </location>
</feature>